<evidence type="ECO:0000313" key="1">
    <source>
        <dbReference type="EMBL" id="KAJ8669918.1"/>
    </source>
</evidence>
<protein>
    <submittedName>
        <fullName evidence="1">Uncharacterized protein</fullName>
    </submittedName>
</protein>
<accession>A0ACC2NGJ3</accession>
<gene>
    <name evidence="1" type="ORF">QAD02_001177</name>
</gene>
<keyword evidence="2" id="KW-1185">Reference proteome</keyword>
<reference evidence="1" key="1">
    <citation type="submission" date="2023-04" db="EMBL/GenBank/DDBJ databases">
        <title>A chromosome-level genome assembly of the parasitoid wasp Eretmocerus hayati.</title>
        <authorList>
            <person name="Zhong Y."/>
            <person name="Liu S."/>
            <person name="Liu Y."/>
        </authorList>
    </citation>
    <scope>NUCLEOTIDE SEQUENCE</scope>
    <source>
        <strain evidence="1">ZJU_SS_LIU_2023</strain>
    </source>
</reference>
<name>A0ACC2NGJ3_9HYME</name>
<evidence type="ECO:0000313" key="2">
    <source>
        <dbReference type="Proteomes" id="UP001239111"/>
    </source>
</evidence>
<sequence length="170" mass="20594">MEKLRVFERKCLRACLGTYRTEASNYTKYVKSQTLYDSAYIHRIDCHILRIVRNHFAQVQNIRDNSLIFTIFYPNPLYFEKTLQSGYIPPEAFIYLDQKKLIQDKNNIPILYHAHRRMNDRRIIYDPNLDCLTNNPLWRFARVLPERDVEDAHRFEKKFWWLADDSTLDT</sequence>
<comment type="caution">
    <text evidence="1">The sequence shown here is derived from an EMBL/GenBank/DDBJ whole genome shotgun (WGS) entry which is preliminary data.</text>
</comment>
<dbReference type="EMBL" id="CM056743">
    <property type="protein sequence ID" value="KAJ8669918.1"/>
    <property type="molecule type" value="Genomic_DNA"/>
</dbReference>
<organism evidence="1 2">
    <name type="scientific">Eretmocerus hayati</name>
    <dbReference type="NCBI Taxonomy" id="131215"/>
    <lineage>
        <taxon>Eukaryota</taxon>
        <taxon>Metazoa</taxon>
        <taxon>Ecdysozoa</taxon>
        <taxon>Arthropoda</taxon>
        <taxon>Hexapoda</taxon>
        <taxon>Insecta</taxon>
        <taxon>Pterygota</taxon>
        <taxon>Neoptera</taxon>
        <taxon>Endopterygota</taxon>
        <taxon>Hymenoptera</taxon>
        <taxon>Apocrita</taxon>
        <taxon>Proctotrupomorpha</taxon>
        <taxon>Chalcidoidea</taxon>
        <taxon>Aphelinidae</taxon>
        <taxon>Aphelininae</taxon>
        <taxon>Eretmocerus</taxon>
    </lineage>
</organism>
<proteinExistence type="predicted"/>
<dbReference type="Proteomes" id="UP001239111">
    <property type="component" value="Chromosome 3"/>
</dbReference>